<protein>
    <recommendedName>
        <fullName evidence="8">FAD-binding domain-containing protein</fullName>
    </recommendedName>
</protein>
<comment type="cofactor">
    <cofactor evidence="1">
        <name>FAD</name>
        <dbReference type="ChEBI" id="CHEBI:57692"/>
    </cofactor>
</comment>
<dbReference type="NCBIfam" id="TIGR01988">
    <property type="entry name" value="Ubi-OHases"/>
    <property type="match status" value="1"/>
</dbReference>
<evidence type="ECO:0000256" key="7">
    <source>
        <dbReference type="ARBA" id="ARBA00023033"/>
    </source>
</evidence>
<comment type="similarity">
    <text evidence="3">Belongs to the UbiH/COQ6 family.</text>
</comment>
<proteinExistence type="inferred from homology"/>
<dbReference type="SUPFAM" id="SSF51905">
    <property type="entry name" value="FAD/NAD(P)-binding domain"/>
    <property type="match status" value="1"/>
</dbReference>
<dbReference type="Pfam" id="PF01494">
    <property type="entry name" value="FAD_binding_3"/>
    <property type="match status" value="1"/>
</dbReference>
<evidence type="ECO:0000256" key="5">
    <source>
        <dbReference type="ARBA" id="ARBA00022827"/>
    </source>
</evidence>
<dbReference type="InterPro" id="IPR051205">
    <property type="entry name" value="UbiH/COQ6_monooxygenase"/>
</dbReference>
<dbReference type="InterPro" id="IPR036188">
    <property type="entry name" value="FAD/NAD-bd_sf"/>
</dbReference>
<gene>
    <name evidence="9" type="primary">visC</name>
    <name evidence="9" type="ORF">GCM10010909_07800</name>
</gene>
<evidence type="ECO:0000313" key="9">
    <source>
        <dbReference type="EMBL" id="GLR66102.1"/>
    </source>
</evidence>
<keyword evidence="5" id="KW-0274">FAD</keyword>
<organism evidence="9 10">
    <name type="scientific">Acidocella aquatica</name>
    <dbReference type="NCBI Taxonomy" id="1922313"/>
    <lineage>
        <taxon>Bacteria</taxon>
        <taxon>Pseudomonadati</taxon>
        <taxon>Pseudomonadota</taxon>
        <taxon>Alphaproteobacteria</taxon>
        <taxon>Acetobacterales</taxon>
        <taxon>Acidocellaceae</taxon>
        <taxon>Acidocella</taxon>
    </lineage>
</organism>
<evidence type="ECO:0000256" key="6">
    <source>
        <dbReference type="ARBA" id="ARBA00023002"/>
    </source>
</evidence>
<evidence type="ECO:0000259" key="8">
    <source>
        <dbReference type="Pfam" id="PF01494"/>
    </source>
</evidence>
<dbReference type="EMBL" id="BSOS01000009">
    <property type="protein sequence ID" value="GLR66102.1"/>
    <property type="molecule type" value="Genomic_DNA"/>
</dbReference>
<keyword evidence="7" id="KW-0503">Monooxygenase</keyword>
<sequence>MAASAQDYDVIIIGAGPAGLSLAGSLAAQGRKIALVEKCPRESLESPAFDGRDIALTHRSVELLRGLGAWAHIPAAEISPLGEAQVRNGNSPRSLRFAPPRAQAGMLGQLVPNHLIRRALFAASANHPNIHLLANTAASAIHTSADSASLTLADGTTLTAPLIAAADTRFSEMRRRMGIPARIQDFGKTMLVCRMAHEQPHHGVATEWFGFGQTIATLPLNGTESQPNMCSLVVTLPTSQAEALMALTPETFAAEMSERYQHQLGAMQLVSTRHAYPLAAAYAGRFVAGRFALVGDAAVGMHPVTAHGFNFGLSGQHILATLIAGAAGQDIGAPALLRRYESRHRRATLPLYLATNATALLYTDDRPPARALRGAVISAGAHLPLVRRILSSGLMKGAPRPLTAARALIHS</sequence>
<dbReference type="PRINTS" id="PR00420">
    <property type="entry name" value="RNGMNOXGNASE"/>
</dbReference>
<dbReference type="RefSeq" id="WP_284256697.1">
    <property type="nucleotide sequence ID" value="NZ_BSOS01000009.1"/>
</dbReference>
<keyword evidence="10" id="KW-1185">Reference proteome</keyword>
<evidence type="ECO:0000256" key="3">
    <source>
        <dbReference type="ARBA" id="ARBA00005349"/>
    </source>
</evidence>
<evidence type="ECO:0000256" key="2">
    <source>
        <dbReference type="ARBA" id="ARBA00004749"/>
    </source>
</evidence>
<evidence type="ECO:0000256" key="4">
    <source>
        <dbReference type="ARBA" id="ARBA00022630"/>
    </source>
</evidence>
<dbReference type="PANTHER" id="PTHR43876">
    <property type="entry name" value="UBIQUINONE BIOSYNTHESIS MONOOXYGENASE COQ6, MITOCHONDRIAL"/>
    <property type="match status" value="1"/>
</dbReference>
<feature type="domain" description="FAD-binding" evidence="8">
    <location>
        <begin position="7"/>
        <end position="346"/>
    </location>
</feature>
<dbReference type="Gene3D" id="3.50.50.60">
    <property type="entry name" value="FAD/NAD(P)-binding domain"/>
    <property type="match status" value="2"/>
</dbReference>
<name>A0ABQ6A485_9PROT</name>
<dbReference type="Proteomes" id="UP001156641">
    <property type="component" value="Unassembled WGS sequence"/>
</dbReference>
<dbReference type="NCBIfam" id="NF006593">
    <property type="entry name" value="PRK09126.1"/>
    <property type="match status" value="1"/>
</dbReference>
<keyword evidence="6" id="KW-0560">Oxidoreductase</keyword>
<comment type="pathway">
    <text evidence="2">Cofactor biosynthesis; ubiquinone biosynthesis.</text>
</comment>
<dbReference type="InterPro" id="IPR010971">
    <property type="entry name" value="UbiH/COQ6"/>
</dbReference>
<dbReference type="PANTHER" id="PTHR43876:SF25">
    <property type="entry name" value="MONOOXYGENASE NMA2164"/>
    <property type="match status" value="1"/>
</dbReference>
<keyword evidence="4" id="KW-0285">Flavoprotein</keyword>
<dbReference type="InterPro" id="IPR002938">
    <property type="entry name" value="FAD-bd"/>
</dbReference>
<comment type="caution">
    <text evidence="9">The sequence shown here is derived from an EMBL/GenBank/DDBJ whole genome shotgun (WGS) entry which is preliminary data.</text>
</comment>
<evidence type="ECO:0000313" key="10">
    <source>
        <dbReference type="Proteomes" id="UP001156641"/>
    </source>
</evidence>
<evidence type="ECO:0000256" key="1">
    <source>
        <dbReference type="ARBA" id="ARBA00001974"/>
    </source>
</evidence>
<reference evidence="10" key="1">
    <citation type="journal article" date="2019" name="Int. J. Syst. Evol. Microbiol.">
        <title>The Global Catalogue of Microorganisms (GCM) 10K type strain sequencing project: providing services to taxonomists for standard genome sequencing and annotation.</title>
        <authorList>
            <consortium name="The Broad Institute Genomics Platform"/>
            <consortium name="The Broad Institute Genome Sequencing Center for Infectious Disease"/>
            <person name="Wu L."/>
            <person name="Ma J."/>
        </authorList>
    </citation>
    <scope>NUCLEOTIDE SEQUENCE [LARGE SCALE GENOMIC DNA]</scope>
    <source>
        <strain evidence="10">NBRC 112502</strain>
    </source>
</reference>
<accession>A0ABQ6A485</accession>